<evidence type="ECO:0000313" key="1">
    <source>
        <dbReference type="EMBL" id="TWU45602.1"/>
    </source>
</evidence>
<name>A0A5C6E9F3_9BACT</name>
<organism evidence="1 2">
    <name type="scientific">Novipirellula aureliae</name>
    <dbReference type="NCBI Taxonomy" id="2527966"/>
    <lineage>
        <taxon>Bacteria</taxon>
        <taxon>Pseudomonadati</taxon>
        <taxon>Planctomycetota</taxon>
        <taxon>Planctomycetia</taxon>
        <taxon>Pirellulales</taxon>
        <taxon>Pirellulaceae</taxon>
        <taxon>Novipirellula</taxon>
    </lineage>
</organism>
<dbReference type="AlphaFoldDB" id="A0A5C6E9F3"/>
<sequence length="36" mass="3734">MQVSVLETVSFKHSAGTYALIAAIPGEGAYLTSLHA</sequence>
<evidence type="ECO:0000313" key="2">
    <source>
        <dbReference type="Proteomes" id="UP000315471"/>
    </source>
</evidence>
<gene>
    <name evidence="1" type="ORF">Q31b_07780</name>
</gene>
<protein>
    <submittedName>
        <fullName evidence="1">Uncharacterized protein</fullName>
    </submittedName>
</protein>
<dbReference type="EMBL" id="SJPY01000001">
    <property type="protein sequence ID" value="TWU45602.1"/>
    <property type="molecule type" value="Genomic_DNA"/>
</dbReference>
<comment type="caution">
    <text evidence="1">The sequence shown here is derived from an EMBL/GenBank/DDBJ whole genome shotgun (WGS) entry which is preliminary data.</text>
</comment>
<proteinExistence type="predicted"/>
<reference evidence="1 2" key="1">
    <citation type="submission" date="2019-02" db="EMBL/GenBank/DDBJ databases">
        <title>Deep-cultivation of Planctomycetes and their phenomic and genomic characterization uncovers novel biology.</title>
        <authorList>
            <person name="Wiegand S."/>
            <person name="Jogler M."/>
            <person name="Boedeker C."/>
            <person name="Pinto D."/>
            <person name="Vollmers J."/>
            <person name="Rivas-Marin E."/>
            <person name="Kohn T."/>
            <person name="Peeters S.H."/>
            <person name="Heuer A."/>
            <person name="Rast P."/>
            <person name="Oberbeckmann S."/>
            <person name="Bunk B."/>
            <person name="Jeske O."/>
            <person name="Meyerdierks A."/>
            <person name="Storesund J.E."/>
            <person name="Kallscheuer N."/>
            <person name="Luecker S."/>
            <person name="Lage O.M."/>
            <person name="Pohl T."/>
            <person name="Merkel B.J."/>
            <person name="Hornburger P."/>
            <person name="Mueller R.-W."/>
            <person name="Bruemmer F."/>
            <person name="Labrenz M."/>
            <person name="Spormann A.M."/>
            <person name="Op Den Camp H."/>
            <person name="Overmann J."/>
            <person name="Amann R."/>
            <person name="Jetten M.S.M."/>
            <person name="Mascher T."/>
            <person name="Medema M.H."/>
            <person name="Devos D.P."/>
            <person name="Kaster A.-K."/>
            <person name="Ovreas L."/>
            <person name="Rohde M."/>
            <person name="Galperin M.Y."/>
            <person name="Jogler C."/>
        </authorList>
    </citation>
    <scope>NUCLEOTIDE SEQUENCE [LARGE SCALE GENOMIC DNA]</scope>
    <source>
        <strain evidence="1 2">Q31b</strain>
    </source>
</reference>
<dbReference type="Proteomes" id="UP000315471">
    <property type="component" value="Unassembled WGS sequence"/>
</dbReference>
<keyword evidence="2" id="KW-1185">Reference proteome</keyword>
<accession>A0A5C6E9F3</accession>